<evidence type="ECO:0000256" key="3">
    <source>
        <dbReference type="ARBA" id="ARBA00038493"/>
    </source>
</evidence>
<keyword evidence="1" id="KW-0346">Stress response</keyword>
<gene>
    <name evidence="5" type="ORF">CAQU_10540</name>
</gene>
<comment type="similarity">
    <text evidence="3">Belongs to the peptidase C56 family. HSP31-like subfamily.</text>
</comment>
<proteinExistence type="inferred from homology"/>
<dbReference type="KEGG" id="caqu:CAQU_10540"/>
<dbReference type="GO" id="GO:0019243">
    <property type="term" value="P:methylglyoxal catabolic process to D-lactate via S-lactoyl-glutathione"/>
    <property type="evidence" value="ECO:0007669"/>
    <property type="project" value="TreeGrafter"/>
</dbReference>
<dbReference type="PANTHER" id="PTHR48094">
    <property type="entry name" value="PROTEIN/NUCLEIC ACID DEGLYCASE DJ-1-RELATED"/>
    <property type="match status" value="1"/>
</dbReference>
<protein>
    <submittedName>
        <fullName evidence="5">Transcriptional regulator</fullName>
    </submittedName>
</protein>
<organism evidence="5 6">
    <name type="scientific">Corynebacterium aquilae DSM 44791</name>
    <dbReference type="NCBI Taxonomy" id="1431546"/>
    <lineage>
        <taxon>Bacteria</taxon>
        <taxon>Bacillati</taxon>
        <taxon>Actinomycetota</taxon>
        <taxon>Actinomycetes</taxon>
        <taxon>Mycobacteriales</taxon>
        <taxon>Corynebacteriaceae</taxon>
        <taxon>Corynebacterium</taxon>
    </lineage>
</organism>
<dbReference type="Gene3D" id="3.40.50.880">
    <property type="match status" value="1"/>
</dbReference>
<dbReference type="STRING" id="1431546.CAQU_10540"/>
<evidence type="ECO:0000256" key="2">
    <source>
        <dbReference type="ARBA" id="ARBA00023239"/>
    </source>
</evidence>
<accession>A0A1L7CIR9</accession>
<dbReference type="Pfam" id="PF01965">
    <property type="entry name" value="DJ-1_PfpI"/>
    <property type="match status" value="1"/>
</dbReference>
<keyword evidence="2" id="KW-0456">Lyase</keyword>
<dbReference type="GO" id="GO:0005737">
    <property type="term" value="C:cytoplasm"/>
    <property type="evidence" value="ECO:0007669"/>
    <property type="project" value="TreeGrafter"/>
</dbReference>
<evidence type="ECO:0000313" key="5">
    <source>
        <dbReference type="EMBL" id="APT85754.1"/>
    </source>
</evidence>
<name>A0A1L7CIR9_9CORY</name>
<evidence type="ECO:0000256" key="1">
    <source>
        <dbReference type="ARBA" id="ARBA00023016"/>
    </source>
</evidence>
<dbReference type="CDD" id="cd03141">
    <property type="entry name" value="GATase1_Hsp31_like"/>
    <property type="match status" value="1"/>
</dbReference>
<sequence>MDNKKVLFVVTAADQWRLKDGTMHPTGFWAEELAVPHEMFTHAGWDITIATPGGVRPTLDELSLGISGGAPSTRTHVKQYLHSIEEQLAHPAVLENIDHNDFDVVFYPGGHGPMEDLAHNHSSGQLLAERVAAGRPVALLCHAPAAILAADTDTGANAFAGYTMTGLSNREELLNPFAWKAEWLLENAMKDAGVNYRKGLPLRPFIVRDGAVYSGQNPQSSAALAHRIIADLG</sequence>
<feature type="domain" description="DJ-1/PfpI" evidence="4">
    <location>
        <begin position="29"/>
        <end position="229"/>
    </location>
</feature>
<evidence type="ECO:0000313" key="6">
    <source>
        <dbReference type="Proteomes" id="UP000185478"/>
    </source>
</evidence>
<evidence type="ECO:0000259" key="4">
    <source>
        <dbReference type="Pfam" id="PF01965"/>
    </source>
</evidence>
<dbReference type="Proteomes" id="UP000185478">
    <property type="component" value="Chromosome"/>
</dbReference>
<keyword evidence="6" id="KW-1185">Reference proteome</keyword>
<dbReference type="InterPro" id="IPR002818">
    <property type="entry name" value="DJ-1/PfpI"/>
</dbReference>
<dbReference type="SUPFAM" id="SSF52317">
    <property type="entry name" value="Class I glutamine amidotransferase-like"/>
    <property type="match status" value="1"/>
</dbReference>
<dbReference type="InterPro" id="IPR050325">
    <property type="entry name" value="Prot/Nucl_acid_deglycase"/>
</dbReference>
<reference evidence="5 6" key="1">
    <citation type="submission" date="2014-08" db="EMBL/GenBank/DDBJ databases">
        <title>Complete genome sequence of Corynebacterium aquilae S-613T(T) (=DSM 44791(T)), isolated from the choana of a healthy golden eagle.</title>
        <authorList>
            <person name="Ruckert C."/>
            <person name="Albersmeier A."/>
            <person name="Winkler A."/>
            <person name="Kalinowski J."/>
        </authorList>
    </citation>
    <scope>NUCLEOTIDE SEQUENCE [LARGE SCALE GENOMIC DNA]</scope>
    <source>
        <strain evidence="5 6">S-613</strain>
    </source>
</reference>
<dbReference type="PANTHER" id="PTHR48094:SF11">
    <property type="entry name" value="GLUTATHIONE-INDEPENDENT GLYOXALASE HSP31-RELATED"/>
    <property type="match status" value="1"/>
</dbReference>
<dbReference type="EMBL" id="CP009245">
    <property type="protein sequence ID" value="APT85754.1"/>
    <property type="molecule type" value="Genomic_DNA"/>
</dbReference>
<dbReference type="GO" id="GO:0019172">
    <property type="term" value="F:glyoxalase III activity"/>
    <property type="evidence" value="ECO:0007669"/>
    <property type="project" value="TreeGrafter"/>
</dbReference>
<dbReference type="AlphaFoldDB" id="A0A1L7CIR9"/>
<dbReference type="InterPro" id="IPR029062">
    <property type="entry name" value="Class_I_gatase-like"/>
</dbReference>